<feature type="chain" id="PRO_5041229750" description="Piwi domain-containing protein" evidence="1">
    <location>
        <begin position="20"/>
        <end position="305"/>
    </location>
</feature>
<reference evidence="3" key="1">
    <citation type="submission" date="2023-07" db="EMBL/GenBank/DDBJ databases">
        <authorList>
            <consortium name="CYATHOMIX"/>
        </authorList>
    </citation>
    <scope>NUCLEOTIDE SEQUENCE</scope>
    <source>
        <strain evidence="3">N/A</strain>
    </source>
</reference>
<dbReference type="InterPro" id="IPR036397">
    <property type="entry name" value="RNaseH_sf"/>
</dbReference>
<evidence type="ECO:0000313" key="4">
    <source>
        <dbReference type="Proteomes" id="UP001176961"/>
    </source>
</evidence>
<evidence type="ECO:0000259" key="2">
    <source>
        <dbReference type="PROSITE" id="PS50822"/>
    </source>
</evidence>
<organism evidence="3 4">
    <name type="scientific">Cylicocyclus nassatus</name>
    <name type="common">Nematode worm</name>
    <dbReference type="NCBI Taxonomy" id="53992"/>
    <lineage>
        <taxon>Eukaryota</taxon>
        <taxon>Metazoa</taxon>
        <taxon>Ecdysozoa</taxon>
        <taxon>Nematoda</taxon>
        <taxon>Chromadorea</taxon>
        <taxon>Rhabditida</taxon>
        <taxon>Rhabditina</taxon>
        <taxon>Rhabditomorpha</taxon>
        <taxon>Strongyloidea</taxon>
        <taxon>Strongylidae</taxon>
        <taxon>Cylicocyclus</taxon>
    </lineage>
</organism>
<dbReference type="AlphaFoldDB" id="A0AA36M3A5"/>
<protein>
    <recommendedName>
        <fullName evidence="2">Piwi domain-containing protein</fullName>
    </recommendedName>
</protein>
<evidence type="ECO:0000256" key="1">
    <source>
        <dbReference type="SAM" id="SignalP"/>
    </source>
</evidence>
<dbReference type="Pfam" id="PF02171">
    <property type="entry name" value="Piwi"/>
    <property type="match status" value="1"/>
</dbReference>
<accession>A0AA36M3A5</accession>
<feature type="signal peptide" evidence="1">
    <location>
        <begin position="1"/>
        <end position="19"/>
    </location>
</feature>
<dbReference type="PROSITE" id="PS50822">
    <property type="entry name" value="PIWI"/>
    <property type="match status" value="1"/>
</dbReference>
<keyword evidence="1" id="KW-0732">Signal</keyword>
<dbReference type="GO" id="GO:0003676">
    <property type="term" value="F:nucleic acid binding"/>
    <property type="evidence" value="ECO:0007669"/>
    <property type="project" value="InterPro"/>
</dbReference>
<gene>
    <name evidence="3" type="ORF">CYNAS_LOCUS8074</name>
</gene>
<feature type="domain" description="Piwi" evidence="2">
    <location>
        <begin position="105"/>
        <end position="269"/>
    </location>
</feature>
<keyword evidence="4" id="KW-1185">Reference proteome</keyword>
<dbReference type="PANTHER" id="PTHR22891">
    <property type="entry name" value="EUKARYOTIC TRANSLATION INITIATION FACTOR 2C"/>
    <property type="match status" value="1"/>
</dbReference>
<name>A0AA36M3A5_CYLNA</name>
<sequence length="305" mass="34301">MLILMAVLTAGTWSSVAVATIIYRNNKYLKPVDNVCVLFLLCQHMRNGISQKQKNRRYLMFITSDNIKQHDLIKLLEIEHQIVSQEIKGSKVDAVLTKSQTQTLDNVVSKMMGPYLGELIVDILKRFRAATNIAPRHLVLYFSGISEGRWSMVASTYIQVIKNGIRSLSPNYKPLITVLTVSKDHNERIYKAIISGNRASEQNIPPGTFIDTKIVSPVINEFYLNAHSAFQIPVDVIEGMTHGLCYLHQIITATVSLPVPLIVADRCAKRGHNIYIANSRQRDPVGSIEEANMRLVNHGPLQKVR</sequence>
<evidence type="ECO:0000313" key="3">
    <source>
        <dbReference type="EMBL" id="CAJ0596091.1"/>
    </source>
</evidence>
<dbReference type="EMBL" id="CATQJL010000112">
    <property type="protein sequence ID" value="CAJ0596091.1"/>
    <property type="molecule type" value="Genomic_DNA"/>
</dbReference>
<dbReference type="InterPro" id="IPR012337">
    <property type="entry name" value="RNaseH-like_sf"/>
</dbReference>
<dbReference type="InterPro" id="IPR003165">
    <property type="entry name" value="Piwi"/>
</dbReference>
<proteinExistence type="predicted"/>
<dbReference type="SMART" id="SM00950">
    <property type="entry name" value="Piwi"/>
    <property type="match status" value="1"/>
</dbReference>
<dbReference type="Proteomes" id="UP001176961">
    <property type="component" value="Unassembled WGS sequence"/>
</dbReference>
<comment type="caution">
    <text evidence="3">The sequence shown here is derived from an EMBL/GenBank/DDBJ whole genome shotgun (WGS) entry which is preliminary data.</text>
</comment>
<dbReference type="SUPFAM" id="SSF53098">
    <property type="entry name" value="Ribonuclease H-like"/>
    <property type="match status" value="1"/>
</dbReference>
<dbReference type="Gene3D" id="3.30.420.10">
    <property type="entry name" value="Ribonuclease H-like superfamily/Ribonuclease H"/>
    <property type="match status" value="1"/>
</dbReference>